<sequence>MMGKDDRGMRYLVVLGVVLWNEVLQSRIIGLWDNPISQDYGCDIGRKFEFLFVNICFDFVSLEEMDVKENKILRKRVFIEKITDHIFPNCWVSHCVLKGGCSVGGSGGGKKRSTRKNTSSWFGSPCGMVSFLSGISTFTTRRFFGHTKDVVLSVACLIDNYRTAPAWREISIRLWNSLGEYIWKLKLYVHVRYLT</sequence>
<dbReference type="Proteomes" id="UP000316621">
    <property type="component" value="Chromosome 7"/>
</dbReference>
<keyword evidence="2" id="KW-1185">Reference proteome</keyword>
<evidence type="ECO:0000313" key="1">
    <source>
        <dbReference type="EMBL" id="RZC69624.1"/>
    </source>
</evidence>
<name>A0A4Y7K8E7_PAPSO</name>
<protein>
    <submittedName>
        <fullName evidence="1">Uncharacterized protein</fullName>
    </submittedName>
</protein>
<reference evidence="1 2" key="1">
    <citation type="journal article" date="2018" name="Science">
        <title>The opium poppy genome and morphinan production.</title>
        <authorList>
            <person name="Guo L."/>
            <person name="Winzer T."/>
            <person name="Yang X."/>
            <person name="Li Y."/>
            <person name="Ning Z."/>
            <person name="He Z."/>
            <person name="Teodor R."/>
            <person name="Lu Y."/>
            <person name="Bowser T.A."/>
            <person name="Graham I.A."/>
            <person name="Ye K."/>
        </authorList>
    </citation>
    <scope>NUCLEOTIDE SEQUENCE [LARGE SCALE GENOMIC DNA]</scope>
    <source>
        <strain evidence="2">cv. HN1</strain>
        <tissue evidence="1">Leaves</tissue>
    </source>
</reference>
<organism evidence="1 2">
    <name type="scientific">Papaver somniferum</name>
    <name type="common">Opium poppy</name>
    <dbReference type="NCBI Taxonomy" id="3469"/>
    <lineage>
        <taxon>Eukaryota</taxon>
        <taxon>Viridiplantae</taxon>
        <taxon>Streptophyta</taxon>
        <taxon>Embryophyta</taxon>
        <taxon>Tracheophyta</taxon>
        <taxon>Spermatophyta</taxon>
        <taxon>Magnoliopsida</taxon>
        <taxon>Ranunculales</taxon>
        <taxon>Papaveraceae</taxon>
        <taxon>Papaveroideae</taxon>
        <taxon>Papaver</taxon>
    </lineage>
</organism>
<gene>
    <name evidence="1" type="ORF">C5167_032762</name>
</gene>
<accession>A0A4Y7K8E7</accession>
<dbReference type="EMBL" id="CM010721">
    <property type="protein sequence ID" value="RZC69624.1"/>
    <property type="molecule type" value="Genomic_DNA"/>
</dbReference>
<dbReference type="Gramene" id="RZC69624">
    <property type="protein sequence ID" value="RZC69624"/>
    <property type="gene ID" value="C5167_032762"/>
</dbReference>
<proteinExistence type="predicted"/>
<evidence type="ECO:0000313" key="2">
    <source>
        <dbReference type="Proteomes" id="UP000316621"/>
    </source>
</evidence>
<dbReference type="AlphaFoldDB" id="A0A4Y7K8E7"/>